<dbReference type="AlphaFoldDB" id="T1KFS3"/>
<evidence type="ECO:0008006" key="5">
    <source>
        <dbReference type="Google" id="ProtNLM"/>
    </source>
</evidence>
<accession>T1KFS3</accession>
<evidence type="ECO:0000313" key="4">
    <source>
        <dbReference type="Proteomes" id="UP000015104"/>
    </source>
</evidence>
<dbReference type="InterPro" id="IPR036291">
    <property type="entry name" value="NAD(P)-bd_dom_sf"/>
</dbReference>
<keyword evidence="4" id="KW-1185">Reference proteome</keyword>
<dbReference type="InterPro" id="IPR002347">
    <property type="entry name" value="SDR_fam"/>
</dbReference>
<dbReference type="GO" id="GO:0004303">
    <property type="term" value="F:estradiol 17-beta-dehydrogenase [NAD(P)+] activity"/>
    <property type="evidence" value="ECO:0007669"/>
    <property type="project" value="TreeGrafter"/>
</dbReference>
<dbReference type="PANTHER" id="PTHR43658">
    <property type="entry name" value="SHORT-CHAIN DEHYDROGENASE/REDUCTASE"/>
    <property type="match status" value="1"/>
</dbReference>
<protein>
    <recommendedName>
        <fullName evidence="5">3-hydroxyacyl-CoA dehydrogenase type-2</fullName>
    </recommendedName>
</protein>
<sequence length="262" mass="28210">MASSLKGMVAFITGASSGLGKATMLHLLSKGAAGCYSYDLQAFPEADKQNFENKIGFKRGDIRDSDSVTLALADCKNKFGKIDAVINCAAVSVAFRLFNYKTGVPQKLIDFQTTLDINVIGTYNVCRLALSHLSRNPLDPVTGTRGIIINTSGIAGQDGQIGQTTYAASAGAIDSLTNPLAREIAPKRIRCVTISVGYFDTPVLATLPDWAKQYLINYTASPKILGKPEHYATMVEQIITNSFLNMTTINLDAGMRPKVFKA</sequence>
<dbReference type="GO" id="GO:0008209">
    <property type="term" value="P:androgen metabolic process"/>
    <property type="evidence" value="ECO:0007669"/>
    <property type="project" value="TreeGrafter"/>
</dbReference>
<dbReference type="PRINTS" id="PR00080">
    <property type="entry name" value="SDRFAMILY"/>
</dbReference>
<dbReference type="HOGENOM" id="CLU_010194_42_0_1"/>
<dbReference type="EnsemblMetazoa" id="tetur10g04160.1">
    <property type="protein sequence ID" value="tetur10g04160.1"/>
    <property type="gene ID" value="tetur10g04160"/>
</dbReference>
<evidence type="ECO:0000256" key="2">
    <source>
        <dbReference type="RuleBase" id="RU000363"/>
    </source>
</evidence>
<dbReference type="GO" id="GO:0008210">
    <property type="term" value="P:estrogen metabolic process"/>
    <property type="evidence" value="ECO:0007669"/>
    <property type="project" value="TreeGrafter"/>
</dbReference>
<name>T1KFS3_TETUR</name>
<reference evidence="4" key="1">
    <citation type="submission" date="2011-08" db="EMBL/GenBank/DDBJ databases">
        <authorList>
            <person name="Rombauts S."/>
        </authorList>
    </citation>
    <scope>NUCLEOTIDE SEQUENCE</scope>
    <source>
        <strain evidence="4">London</strain>
    </source>
</reference>
<evidence type="ECO:0000313" key="3">
    <source>
        <dbReference type="EnsemblMetazoa" id="tetur10g04160.1"/>
    </source>
</evidence>
<dbReference type="EMBL" id="CAEY01000038">
    <property type="status" value="NOT_ANNOTATED_CDS"/>
    <property type="molecule type" value="Genomic_DNA"/>
</dbReference>
<dbReference type="GO" id="GO:0005739">
    <property type="term" value="C:mitochondrion"/>
    <property type="evidence" value="ECO:0007669"/>
    <property type="project" value="TreeGrafter"/>
</dbReference>
<evidence type="ECO:0000256" key="1">
    <source>
        <dbReference type="ARBA" id="ARBA00023002"/>
    </source>
</evidence>
<keyword evidence="1" id="KW-0560">Oxidoreductase</keyword>
<dbReference type="Gene3D" id="3.40.50.720">
    <property type="entry name" value="NAD(P)-binding Rossmann-like Domain"/>
    <property type="match status" value="1"/>
</dbReference>
<dbReference type="STRING" id="32264.T1KFS3"/>
<dbReference type="PRINTS" id="PR00081">
    <property type="entry name" value="GDHRDH"/>
</dbReference>
<dbReference type="GO" id="GO:0006631">
    <property type="term" value="P:fatty acid metabolic process"/>
    <property type="evidence" value="ECO:0007669"/>
    <property type="project" value="TreeGrafter"/>
</dbReference>
<dbReference type="eggNOG" id="KOG1199">
    <property type="taxonomic scope" value="Eukaryota"/>
</dbReference>
<dbReference type="PANTHER" id="PTHR43658:SF8">
    <property type="entry name" value="17-BETA-HYDROXYSTEROID DEHYDROGENASE 14-RELATED"/>
    <property type="match status" value="1"/>
</dbReference>
<dbReference type="Proteomes" id="UP000015104">
    <property type="component" value="Unassembled WGS sequence"/>
</dbReference>
<dbReference type="Pfam" id="PF00106">
    <property type="entry name" value="adh_short"/>
    <property type="match status" value="1"/>
</dbReference>
<reference evidence="3" key="2">
    <citation type="submission" date="2015-06" db="UniProtKB">
        <authorList>
            <consortium name="EnsemblMetazoa"/>
        </authorList>
    </citation>
    <scope>IDENTIFICATION</scope>
</reference>
<dbReference type="SUPFAM" id="SSF51735">
    <property type="entry name" value="NAD(P)-binding Rossmann-fold domains"/>
    <property type="match status" value="1"/>
</dbReference>
<comment type="similarity">
    <text evidence="2">Belongs to the short-chain dehydrogenases/reductases (SDR) family.</text>
</comment>
<organism evidence="3 4">
    <name type="scientific">Tetranychus urticae</name>
    <name type="common">Two-spotted spider mite</name>
    <dbReference type="NCBI Taxonomy" id="32264"/>
    <lineage>
        <taxon>Eukaryota</taxon>
        <taxon>Metazoa</taxon>
        <taxon>Ecdysozoa</taxon>
        <taxon>Arthropoda</taxon>
        <taxon>Chelicerata</taxon>
        <taxon>Arachnida</taxon>
        <taxon>Acari</taxon>
        <taxon>Acariformes</taxon>
        <taxon>Trombidiformes</taxon>
        <taxon>Prostigmata</taxon>
        <taxon>Eleutherengona</taxon>
        <taxon>Raphignathae</taxon>
        <taxon>Tetranychoidea</taxon>
        <taxon>Tetranychidae</taxon>
        <taxon>Tetranychus</taxon>
    </lineage>
</organism>
<proteinExistence type="inferred from homology"/>